<feature type="binding site" evidence="2">
    <location>
        <position position="966"/>
    </location>
    <ligand>
        <name>Zn(2+)</name>
        <dbReference type="ChEBI" id="CHEBI:29105"/>
    </ligand>
</feature>
<proteinExistence type="inferred from homology"/>
<feature type="binding site" evidence="2">
    <location>
        <position position="1041"/>
    </location>
    <ligand>
        <name>Zn(2+)</name>
        <dbReference type="ChEBI" id="CHEBI:29105"/>
    </ligand>
</feature>
<keyword evidence="2" id="KW-0862">Zinc</keyword>
<comment type="caution">
    <text evidence="4">The sequence shown here is derived from an EMBL/GenBank/DDBJ whole genome shotgun (WGS) entry which is preliminary data.</text>
</comment>
<protein>
    <recommendedName>
        <fullName evidence="6">Serine/threonine-protein phosphatase 6 regulatory subunit 2</fullName>
    </recommendedName>
</protein>
<dbReference type="SUPFAM" id="SSF48371">
    <property type="entry name" value="ARM repeat"/>
    <property type="match status" value="1"/>
</dbReference>
<evidence type="ECO:0000313" key="4">
    <source>
        <dbReference type="EMBL" id="KAK1784995.1"/>
    </source>
</evidence>
<dbReference type="InterPro" id="IPR036703">
    <property type="entry name" value="MOB_kinase_act_sf"/>
</dbReference>
<feature type="binding site" evidence="2">
    <location>
        <position position="1046"/>
    </location>
    <ligand>
        <name>Zn(2+)</name>
        <dbReference type="ChEBI" id="CHEBI:29105"/>
    </ligand>
</feature>
<dbReference type="PANTHER" id="PTHR12634:SF15">
    <property type="entry name" value="SERINE_THREONINE-PROTEIN PHOSPHATASE 6 REGULATORY SUBUNIT 2"/>
    <property type="match status" value="1"/>
</dbReference>
<dbReference type="Pfam" id="PF03637">
    <property type="entry name" value="Mob1_phocein"/>
    <property type="match status" value="1"/>
</dbReference>
<dbReference type="PANTHER" id="PTHR12634">
    <property type="entry name" value="SIT4 YEAST -ASSOCIATING PROTEIN-RELATED"/>
    <property type="match status" value="1"/>
</dbReference>
<evidence type="ECO:0000256" key="1">
    <source>
        <dbReference type="ARBA" id="ARBA00006180"/>
    </source>
</evidence>
<dbReference type="Gene3D" id="1.20.140.30">
    <property type="entry name" value="MOB kinase activator"/>
    <property type="match status" value="1"/>
</dbReference>
<keyword evidence="5" id="KW-1185">Reference proteome</keyword>
<dbReference type="SUPFAM" id="SSF101152">
    <property type="entry name" value="Mob1/phocein"/>
    <property type="match status" value="1"/>
</dbReference>
<reference evidence="4" key="1">
    <citation type="submission" date="2023-03" db="EMBL/GenBank/DDBJ databases">
        <title>Electrophorus voltai genome.</title>
        <authorList>
            <person name="Bian C."/>
        </authorList>
    </citation>
    <scope>NUCLEOTIDE SEQUENCE</scope>
    <source>
        <strain evidence="4">CB-2022</strain>
        <tissue evidence="4">Muscle</tissue>
    </source>
</reference>
<dbReference type="EMBL" id="JAROKS010000026">
    <property type="protein sequence ID" value="KAK1784995.1"/>
    <property type="molecule type" value="Genomic_DNA"/>
</dbReference>
<keyword evidence="2" id="KW-0479">Metal-binding</keyword>
<feature type="non-terminal residue" evidence="4">
    <location>
        <position position="1093"/>
    </location>
</feature>
<evidence type="ECO:0000256" key="3">
    <source>
        <dbReference type="SAM" id="MobiDB-lite"/>
    </source>
</evidence>
<dbReference type="Proteomes" id="UP001239994">
    <property type="component" value="Unassembled WGS sequence"/>
</dbReference>
<dbReference type="InterPro" id="IPR005301">
    <property type="entry name" value="MOB_kinase_act_fam"/>
</dbReference>
<evidence type="ECO:0000256" key="2">
    <source>
        <dbReference type="PIRSR" id="PIRSR605301-1"/>
    </source>
</evidence>
<dbReference type="SMART" id="SM01388">
    <property type="entry name" value="Mob1_phocein"/>
    <property type="match status" value="1"/>
</dbReference>
<dbReference type="AlphaFoldDB" id="A0AAD9DJP2"/>
<dbReference type="GO" id="GO:0005634">
    <property type="term" value="C:nucleus"/>
    <property type="evidence" value="ECO:0007669"/>
    <property type="project" value="TreeGrafter"/>
</dbReference>
<feature type="region of interest" description="Disordered" evidence="3">
    <location>
        <begin position="779"/>
        <end position="804"/>
    </location>
</feature>
<comment type="similarity">
    <text evidence="1">Belongs to the SAPS family.</text>
</comment>
<accession>A0AAD9DJP2</accession>
<dbReference type="GO" id="GO:0019888">
    <property type="term" value="F:protein phosphatase regulator activity"/>
    <property type="evidence" value="ECO:0007669"/>
    <property type="project" value="TreeGrafter"/>
</dbReference>
<dbReference type="GO" id="GO:0005829">
    <property type="term" value="C:cytosol"/>
    <property type="evidence" value="ECO:0007669"/>
    <property type="project" value="TreeGrafter"/>
</dbReference>
<feature type="binding site" evidence="2">
    <location>
        <position position="961"/>
    </location>
    <ligand>
        <name>Zn(2+)</name>
        <dbReference type="ChEBI" id="CHEBI:29105"/>
    </ligand>
</feature>
<dbReference type="InterPro" id="IPR007587">
    <property type="entry name" value="SAPS"/>
</dbReference>
<name>A0AAD9DJP2_9TELE</name>
<dbReference type="InterPro" id="IPR016024">
    <property type="entry name" value="ARM-type_fold"/>
</dbReference>
<gene>
    <name evidence="4" type="ORF">P4O66_018426</name>
</gene>
<dbReference type="GO" id="GO:0019903">
    <property type="term" value="F:protein phosphatase binding"/>
    <property type="evidence" value="ECO:0007669"/>
    <property type="project" value="InterPro"/>
</dbReference>
<dbReference type="Pfam" id="PF04499">
    <property type="entry name" value="SAPS"/>
    <property type="match status" value="1"/>
</dbReference>
<sequence length="1093" mass="122490">KHILRLKPPVVQAAVMFWKFDLHTASQLEKLLEKEDVTLRELLDEEDVLQECKAQNQRLLLFLTQESSLLELVHLITHEPPTDWEEKLRYKYANTACELLTCDVAIINDKAGEDDTILHTLYSFLEQEPPLNPLLASFFSKTFGNLISRKTEQTISFLRRQEGFITLVLKHMDTSALMDLLLRLISCVEPASLRQNVLTWLDEEKLIQRLTGLIQPNSDNERQSNASQTLCDIIRMSRDQASVVQETSDPDPLLATVELQQTVEGLFKNMFEGEKSEVCIINGTQVLLALLESRKTGVEPIDSGSQGLEKSYSVNNSILLGIQPHLKHFHHLLLHPPKRCSMLTTLGILEEPFGNARLHACRLVAALLSTNAPRIHHELCQLDMINLLLDLFFKFTWNNFLHVQVEQCVSAILNQTVPTEGPTQDSPEPARADNMHPSNADTANMELLSHQDLVKHLFQKCRLVQRILDAWEENDKTQAEGGMRRGYMGHLTRIANAVVQSVEKGPVQALITNLINELPIDYKGRWQKFVDETLMETNKKNAVDLVFSDYQIQQMTANFVDQFGFNDDEFGEHDDSINATFKRITGMKCNLVDQGPSASAFSVCSKEKVRQLDDADEEEDIWEDKEINYAAQVKARTRFGVLSSVLKNEVVGGAQRDLGSPDLELFPEPKQIPDTNQGQEAGQGWVASFEDDFNFKADFASVALDTGSGVWGSPTGQLSDGDDKGWATFTDFQPFCCSDSGPRCSSPVDSESQANVDKDVKGSATCVWSVCGTRKAPLVASDSSSSCSDSEEEEERSEVVMETITTGSDKEPVRLTMDTKNMKALFTSEANAKASSGMATSTMVMSNTDTPPPKEPKAGHLAMGGCQSYSGSADEASNTLTTNYSDISILKLKNNNVKTAPSLEEKPYLQECFLREHITDINLLTLAALPHNLDRHEWMAFNTISFFQNINLISSALSEFCTSTTCPTARGPGNKVYEWTDEQGRKLKCSAPLYTDYTMSYIQEILTDEDVFPTRADAHFPNGFIFLVQKVFVLLFRTLAHLYSAHYRDAITMEIHPHLNTLFTHFITFSHAFRLLEPSETAPLEDLITILTH</sequence>
<evidence type="ECO:0008006" key="6">
    <source>
        <dbReference type="Google" id="ProtNLM"/>
    </source>
</evidence>
<evidence type="ECO:0000313" key="5">
    <source>
        <dbReference type="Proteomes" id="UP001239994"/>
    </source>
</evidence>
<organism evidence="4 5">
    <name type="scientific">Electrophorus voltai</name>
    <dbReference type="NCBI Taxonomy" id="2609070"/>
    <lineage>
        <taxon>Eukaryota</taxon>
        <taxon>Metazoa</taxon>
        <taxon>Chordata</taxon>
        <taxon>Craniata</taxon>
        <taxon>Vertebrata</taxon>
        <taxon>Euteleostomi</taxon>
        <taxon>Actinopterygii</taxon>
        <taxon>Neopterygii</taxon>
        <taxon>Teleostei</taxon>
        <taxon>Ostariophysi</taxon>
        <taxon>Gymnotiformes</taxon>
        <taxon>Gymnotoidei</taxon>
        <taxon>Gymnotidae</taxon>
        <taxon>Electrophorus</taxon>
    </lineage>
</organism>